<dbReference type="AlphaFoldDB" id="A0A7C9VTF1"/>
<dbReference type="RefSeq" id="WP_166043060.1">
    <property type="nucleotide sequence ID" value="NZ_JAAMPJ010000001.1"/>
</dbReference>
<dbReference type="Proteomes" id="UP000481360">
    <property type="component" value="Unassembled WGS sequence"/>
</dbReference>
<name>A0A7C9VTF1_9PSEU</name>
<dbReference type="Gene3D" id="3.40.710.10">
    <property type="entry name" value="DD-peptidase/beta-lactamase superfamily"/>
    <property type="match status" value="1"/>
</dbReference>
<comment type="caution">
    <text evidence="2">The sequence shown here is derived from an EMBL/GenBank/DDBJ whole genome shotgun (WGS) entry which is preliminary data.</text>
</comment>
<feature type="domain" description="Beta-lactamase-related" evidence="1">
    <location>
        <begin position="8"/>
        <end position="319"/>
    </location>
</feature>
<evidence type="ECO:0000313" key="3">
    <source>
        <dbReference type="Proteomes" id="UP000481360"/>
    </source>
</evidence>
<sequence length="434" mass="46255">MTRTMYAQDLLDTLRAEHGVPGATLAVLVDGEIHEFASGVLHTGTGVEATTDSVFQLGSVAKIYTATLVMSLVEEGLLDLDARVVDVLPDFRVADPEATSAITVRQLLSHTSGLSGDFQPDTGRGDDCIERYLEACVKLGQDVPPGSTVSYSGAGYVVLGRIVEVLTGTTWNQALADRVLMPLGLTHTVTLPEEVLRFRAAIGHFDGAPAPVWDLMPRAAGPAAAVCASAGDVVRLAKAHLDNTVLKPETVALMQERQVDVPDKWTVNADGWGLGWTLYDFVGTPGIGHDGAATGQYSYLRVLPEQGIVIALLTNGGGARPLSSAILRALLGQFGIEMPPPFAPPAEPFEVDMAPYNGVYRREGVVITIDGRSARYEFVDDMAIYPSMDMELIPVSHNVFAATGAGSSFQDDFMPVVFDNGYCYIGMRAAPKVG</sequence>
<dbReference type="SUPFAM" id="SSF56601">
    <property type="entry name" value="beta-lactamase/transpeptidase-like"/>
    <property type="match status" value="1"/>
</dbReference>
<accession>A0A7C9VTF1</accession>
<dbReference type="Pfam" id="PF00144">
    <property type="entry name" value="Beta-lactamase"/>
    <property type="match status" value="1"/>
</dbReference>
<gene>
    <name evidence="2" type="ORF">G7043_01485</name>
</gene>
<dbReference type="InterPro" id="IPR012338">
    <property type="entry name" value="Beta-lactam/transpept-like"/>
</dbReference>
<keyword evidence="3" id="KW-1185">Reference proteome</keyword>
<evidence type="ECO:0000259" key="1">
    <source>
        <dbReference type="Pfam" id="PF00144"/>
    </source>
</evidence>
<dbReference type="PANTHER" id="PTHR46825">
    <property type="entry name" value="D-ALANYL-D-ALANINE-CARBOXYPEPTIDASE/ENDOPEPTIDASE AMPH"/>
    <property type="match status" value="1"/>
</dbReference>
<dbReference type="InterPro" id="IPR050491">
    <property type="entry name" value="AmpC-like"/>
</dbReference>
<dbReference type="EMBL" id="JAAMPJ010000001">
    <property type="protein sequence ID" value="NGY57597.1"/>
    <property type="molecule type" value="Genomic_DNA"/>
</dbReference>
<reference evidence="2 3" key="1">
    <citation type="submission" date="2020-03" db="EMBL/GenBank/DDBJ databases">
        <title>Isolation and identification of active actinomycetes.</title>
        <authorList>
            <person name="Sun X."/>
        </authorList>
    </citation>
    <scope>NUCLEOTIDE SEQUENCE [LARGE SCALE GENOMIC DNA]</scope>
    <source>
        <strain evidence="2 3">NEAU-D13</strain>
    </source>
</reference>
<dbReference type="InterPro" id="IPR001466">
    <property type="entry name" value="Beta-lactam-related"/>
</dbReference>
<protein>
    <submittedName>
        <fullName evidence="2">Beta-lactamase family protein</fullName>
    </submittedName>
</protein>
<dbReference type="PANTHER" id="PTHR46825:SF9">
    <property type="entry name" value="BETA-LACTAMASE-RELATED DOMAIN-CONTAINING PROTEIN"/>
    <property type="match status" value="1"/>
</dbReference>
<evidence type="ECO:0000313" key="2">
    <source>
        <dbReference type="EMBL" id="NGY57597.1"/>
    </source>
</evidence>
<organism evidence="2 3">
    <name type="scientific">Lentzea alba</name>
    <dbReference type="NCBI Taxonomy" id="2714351"/>
    <lineage>
        <taxon>Bacteria</taxon>
        <taxon>Bacillati</taxon>
        <taxon>Actinomycetota</taxon>
        <taxon>Actinomycetes</taxon>
        <taxon>Pseudonocardiales</taxon>
        <taxon>Pseudonocardiaceae</taxon>
        <taxon>Lentzea</taxon>
    </lineage>
</organism>
<proteinExistence type="predicted"/>